<name>A0A1Q3E1W0_LENED</name>
<evidence type="ECO:0000313" key="3">
    <source>
        <dbReference type="Proteomes" id="UP000188533"/>
    </source>
</evidence>
<feature type="compositionally biased region" description="Polar residues" evidence="1">
    <location>
        <begin position="1"/>
        <end position="11"/>
    </location>
</feature>
<keyword evidence="2" id="KW-0346">Stress response</keyword>
<dbReference type="STRING" id="5353.A0A1Q3E1W0"/>
<feature type="region of interest" description="Disordered" evidence="1">
    <location>
        <begin position="1"/>
        <end position="88"/>
    </location>
</feature>
<evidence type="ECO:0000256" key="1">
    <source>
        <dbReference type="SAM" id="MobiDB-lite"/>
    </source>
</evidence>
<dbReference type="Pfam" id="PF04119">
    <property type="entry name" value="HSP9_HSP12"/>
    <property type="match status" value="1"/>
</dbReference>
<reference evidence="2 3" key="1">
    <citation type="submission" date="2016-08" db="EMBL/GenBank/DDBJ databases">
        <authorList>
            <consortium name="Lentinula edodes genome sequencing consortium"/>
            <person name="Sakamoto Y."/>
            <person name="Nakade K."/>
            <person name="Sato S."/>
            <person name="Yoshida Y."/>
            <person name="Miyazaki K."/>
            <person name="Natsume S."/>
            <person name="Konno N."/>
        </authorList>
    </citation>
    <scope>NUCLEOTIDE SEQUENCE [LARGE SCALE GENOMIC DNA]</scope>
    <source>
        <strain evidence="2 3">NBRC 111202</strain>
    </source>
</reference>
<feature type="compositionally biased region" description="Basic and acidic residues" evidence="1">
    <location>
        <begin position="15"/>
        <end position="25"/>
    </location>
</feature>
<organism evidence="2 3">
    <name type="scientific">Lentinula edodes</name>
    <name type="common">Shiitake mushroom</name>
    <name type="synonym">Lentinus edodes</name>
    <dbReference type="NCBI Taxonomy" id="5353"/>
    <lineage>
        <taxon>Eukaryota</taxon>
        <taxon>Fungi</taxon>
        <taxon>Dikarya</taxon>
        <taxon>Basidiomycota</taxon>
        <taxon>Agaricomycotina</taxon>
        <taxon>Agaricomycetes</taxon>
        <taxon>Agaricomycetidae</taxon>
        <taxon>Agaricales</taxon>
        <taxon>Marasmiineae</taxon>
        <taxon>Omphalotaceae</taxon>
        <taxon>Lentinula</taxon>
    </lineage>
</organism>
<dbReference type="OrthoDB" id="2348401at2759"/>
<dbReference type="EMBL" id="BDGU01000053">
    <property type="protein sequence ID" value="GAW01227.1"/>
    <property type="molecule type" value="Genomic_DNA"/>
</dbReference>
<accession>A0A1Q3E1W0</accession>
<dbReference type="Proteomes" id="UP000188533">
    <property type="component" value="Unassembled WGS sequence"/>
</dbReference>
<feature type="compositionally biased region" description="Polar residues" evidence="1">
    <location>
        <begin position="33"/>
        <end position="55"/>
    </location>
</feature>
<dbReference type="PIRSF" id="PIRSF002590">
    <property type="entry name" value="HSP9/HSP12_fun"/>
    <property type="match status" value="1"/>
</dbReference>
<protein>
    <submittedName>
        <fullName evidence="2">Heat shock protein 9</fullName>
    </submittedName>
</protein>
<proteinExistence type="predicted"/>
<gene>
    <name evidence="2" type="ORF">LENED_002810</name>
</gene>
<sequence>MSDTGRQNFTNKAADALKPESEKSTFESLGDSAKSTGDSLASTLQPESQKSTTQKAGDALSSNSNENEDSLLTKAQNAIGLGNSGNSR</sequence>
<dbReference type="AlphaFoldDB" id="A0A1Q3E1W0"/>
<keyword evidence="3" id="KW-1185">Reference proteome</keyword>
<dbReference type="Gene3D" id="6.10.280.100">
    <property type="match status" value="1"/>
</dbReference>
<comment type="caution">
    <text evidence="2">The sequence shown here is derived from an EMBL/GenBank/DDBJ whole genome shotgun (WGS) entry which is preliminary data.</text>
</comment>
<dbReference type="InterPro" id="IPR007250">
    <property type="entry name" value="HSP9_HSP12"/>
</dbReference>
<reference evidence="2 3" key="2">
    <citation type="submission" date="2017-02" db="EMBL/GenBank/DDBJ databases">
        <title>A genome survey and senescence transcriptome analysis in Lentinula edodes.</title>
        <authorList>
            <person name="Sakamoto Y."/>
            <person name="Nakade K."/>
            <person name="Sato S."/>
            <person name="Yoshida Y."/>
            <person name="Miyazaki K."/>
            <person name="Natsume S."/>
            <person name="Konno N."/>
        </authorList>
    </citation>
    <scope>NUCLEOTIDE SEQUENCE [LARGE SCALE GENOMIC DNA]</scope>
    <source>
        <strain evidence="2 3">NBRC 111202</strain>
    </source>
</reference>
<evidence type="ECO:0000313" key="2">
    <source>
        <dbReference type="EMBL" id="GAW01227.1"/>
    </source>
</evidence>